<accession>A0A0K9GY47</accession>
<feature type="transmembrane region" description="Helical" evidence="1">
    <location>
        <begin position="7"/>
        <end position="24"/>
    </location>
</feature>
<organism evidence="3 4">
    <name type="scientific">Peribacillus loiseleuriae</name>
    <dbReference type="NCBI Taxonomy" id="1679170"/>
    <lineage>
        <taxon>Bacteria</taxon>
        <taxon>Bacillati</taxon>
        <taxon>Bacillota</taxon>
        <taxon>Bacilli</taxon>
        <taxon>Bacillales</taxon>
        <taxon>Bacillaceae</taxon>
        <taxon>Peribacillus</taxon>
    </lineage>
</organism>
<dbReference type="Pfam" id="PF03779">
    <property type="entry name" value="SPW"/>
    <property type="match status" value="1"/>
</dbReference>
<evidence type="ECO:0000259" key="2">
    <source>
        <dbReference type="Pfam" id="PF03779"/>
    </source>
</evidence>
<evidence type="ECO:0000313" key="3">
    <source>
        <dbReference type="EMBL" id="KMY51578.1"/>
    </source>
</evidence>
<name>A0A0K9GY47_9BACI</name>
<dbReference type="OrthoDB" id="32521at2"/>
<keyword evidence="1" id="KW-1133">Transmembrane helix</keyword>
<keyword evidence="1" id="KW-0472">Membrane</keyword>
<evidence type="ECO:0000256" key="1">
    <source>
        <dbReference type="SAM" id="Phobius"/>
    </source>
</evidence>
<keyword evidence="4" id="KW-1185">Reference proteome</keyword>
<feature type="transmembrane region" description="Helical" evidence="1">
    <location>
        <begin position="60"/>
        <end position="76"/>
    </location>
</feature>
<reference evidence="4" key="1">
    <citation type="submission" date="2015-07" db="EMBL/GenBank/DDBJ databases">
        <title>Genome sequencing project for genomic taxonomy and phylogenomics of Bacillus-like bacteria.</title>
        <authorList>
            <person name="Liu B."/>
            <person name="Wang J."/>
            <person name="Zhu Y."/>
            <person name="Liu G."/>
            <person name="Chen Q."/>
            <person name="Chen Z."/>
            <person name="Lan J."/>
            <person name="Che J."/>
            <person name="Ge C."/>
            <person name="Shi H."/>
            <person name="Pan Z."/>
            <person name="Liu X."/>
        </authorList>
    </citation>
    <scope>NUCLEOTIDE SEQUENCE [LARGE SCALE GENOMIC DNA]</scope>
    <source>
        <strain evidence="4">FJAT-27997</strain>
    </source>
</reference>
<dbReference type="AlphaFoldDB" id="A0A0K9GY47"/>
<gene>
    <name evidence="3" type="ORF">AC625_20195</name>
</gene>
<keyword evidence="1" id="KW-0812">Transmembrane</keyword>
<sequence length="111" mass="12339">MKTRSVLNALIGVWFFIAPWVLGFSDQTGALWLSVVFGIIQIIAAWCGYNKSGWNSWQNWVSVVTGVWFVIFPFIYSISNGAVWSSVILGLVTILFSLWNMGSNSNSNAVN</sequence>
<comment type="caution">
    <text evidence="3">The sequence shown here is derived from an EMBL/GenBank/DDBJ whole genome shotgun (WGS) entry which is preliminary data.</text>
</comment>
<feature type="domain" description="SPW repeat-containing integral membrane" evidence="2">
    <location>
        <begin position="4"/>
        <end position="98"/>
    </location>
</feature>
<dbReference type="EMBL" id="LFZW01000001">
    <property type="protein sequence ID" value="KMY51578.1"/>
    <property type="molecule type" value="Genomic_DNA"/>
</dbReference>
<protein>
    <submittedName>
        <fullName evidence="3">Membrane protein</fullName>
    </submittedName>
</protein>
<dbReference type="InterPro" id="IPR005530">
    <property type="entry name" value="SPW"/>
</dbReference>
<proteinExistence type="predicted"/>
<dbReference type="Proteomes" id="UP000037146">
    <property type="component" value="Unassembled WGS sequence"/>
</dbReference>
<evidence type="ECO:0000313" key="4">
    <source>
        <dbReference type="Proteomes" id="UP000037146"/>
    </source>
</evidence>
<dbReference type="PATRIC" id="fig|1679170.3.peg.4579"/>
<feature type="transmembrane region" description="Helical" evidence="1">
    <location>
        <begin position="82"/>
        <end position="99"/>
    </location>
</feature>
<dbReference type="STRING" id="1679170.AC625_20195"/>
<feature type="transmembrane region" description="Helical" evidence="1">
    <location>
        <begin position="30"/>
        <end position="48"/>
    </location>
</feature>
<dbReference type="RefSeq" id="WP_049682930.1">
    <property type="nucleotide sequence ID" value="NZ_LFZW01000001.1"/>
</dbReference>